<dbReference type="RefSeq" id="WP_072356708.1">
    <property type="nucleotide sequence ID" value="NZ_CBHWAX010000003.1"/>
</dbReference>
<name>A0A1K1LUZ8_9BACT</name>
<sequence length="88" mass="10242">MVIPETLESYLLSELRARLPVPQLFTDELIRLNLLYLFSQDDSASLQWVAFIESRFEISIPDHEVDYFFFSSLEHMAAVIIRHSPAVL</sequence>
<evidence type="ECO:0000313" key="4">
    <source>
        <dbReference type="Proteomes" id="UP001326715"/>
    </source>
</evidence>
<keyword evidence="4" id="KW-1185">Reference proteome</keyword>
<dbReference type="AlphaFoldDB" id="A0A1K1LUZ8"/>
<dbReference type="Proteomes" id="UP001326715">
    <property type="component" value="Chromosome"/>
</dbReference>
<evidence type="ECO:0000313" key="2">
    <source>
        <dbReference type="EMBL" id="WQG89475.1"/>
    </source>
</evidence>
<dbReference type="OrthoDB" id="4556899at2"/>
<dbReference type="SUPFAM" id="SSF47336">
    <property type="entry name" value="ACP-like"/>
    <property type="match status" value="1"/>
</dbReference>
<evidence type="ECO:0000313" key="3">
    <source>
        <dbReference type="Proteomes" id="UP000183788"/>
    </source>
</evidence>
<reference evidence="2 4" key="2">
    <citation type="submission" date="2023-11" db="EMBL/GenBank/DDBJ databases">
        <title>MicrobeMod: A computational toolkit for identifying prokaryotic methylation and restriction-modification with nanopore sequencing.</title>
        <authorList>
            <person name="Crits-Christoph A."/>
            <person name="Kang S.C."/>
            <person name="Lee H."/>
            <person name="Ostrov N."/>
        </authorList>
    </citation>
    <scope>NUCLEOTIDE SEQUENCE [LARGE SCALE GENOMIC DNA]</scope>
    <source>
        <strain evidence="2 4">ATCC 23090</strain>
    </source>
</reference>
<organism evidence="1 3">
    <name type="scientific">Chitinophaga sancti</name>
    <dbReference type="NCBI Taxonomy" id="1004"/>
    <lineage>
        <taxon>Bacteria</taxon>
        <taxon>Pseudomonadati</taxon>
        <taxon>Bacteroidota</taxon>
        <taxon>Chitinophagia</taxon>
        <taxon>Chitinophagales</taxon>
        <taxon>Chitinophagaceae</taxon>
        <taxon>Chitinophaga</taxon>
    </lineage>
</organism>
<dbReference type="EMBL" id="FPIZ01000001">
    <property type="protein sequence ID" value="SFW13494.1"/>
    <property type="molecule type" value="Genomic_DNA"/>
</dbReference>
<protein>
    <recommendedName>
        <fullName evidence="5">Phosphopantetheine attachment site</fullName>
    </recommendedName>
</protein>
<dbReference type="Proteomes" id="UP000183788">
    <property type="component" value="Unassembled WGS sequence"/>
</dbReference>
<proteinExistence type="predicted"/>
<gene>
    <name evidence="1" type="ORF">SAMN05661012_00161</name>
    <name evidence="2" type="ORF">SR876_31575</name>
</gene>
<reference evidence="1 3" key="1">
    <citation type="submission" date="2016-11" db="EMBL/GenBank/DDBJ databases">
        <authorList>
            <person name="Jaros S."/>
            <person name="Januszkiewicz K."/>
            <person name="Wedrychowicz H."/>
        </authorList>
    </citation>
    <scope>NUCLEOTIDE SEQUENCE [LARGE SCALE GENOMIC DNA]</scope>
    <source>
        <strain evidence="1 3">DSM 784</strain>
    </source>
</reference>
<accession>A0A1K1LUZ8</accession>
<dbReference type="InterPro" id="IPR036736">
    <property type="entry name" value="ACP-like_sf"/>
</dbReference>
<dbReference type="EMBL" id="CP140154">
    <property type="protein sequence ID" value="WQG89475.1"/>
    <property type="molecule type" value="Genomic_DNA"/>
</dbReference>
<evidence type="ECO:0008006" key="5">
    <source>
        <dbReference type="Google" id="ProtNLM"/>
    </source>
</evidence>
<dbReference type="Gene3D" id="1.10.1200.10">
    <property type="entry name" value="ACP-like"/>
    <property type="match status" value="1"/>
</dbReference>
<dbReference type="STRING" id="1004.SAMN05661012_00161"/>
<evidence type="ECO:0000313" key="1">
    <source>
        <dbReference type="EMBL" id="SFW13494.1"/>
    </source>
</evidence>